<dbReference type="InterPro" id="IPR001890">
    <property type="entry name" value="RNA-binding_CRM"/>
</dbReference>
<dbReference type="GO" id="GO:0006397">
    <property type="term" value="P:mRNA processing"/>
    <property type="evidence" value="ECO:0007669"/>
    <property type="project" value="UniProtKB-KW"/>
</dbReference>
<dbReference type="EMBL" id="NKXS01003439">
    <property type="protein sequence ID" value="PIN09771.1"/>
    <property type="molecule type" value="Genomic_DNA"/>
</dbReference>
<keyword evidence="1" id="KW-0507">mRNA processing</keyword>
<dbReference type="Gene3D" id="3.30.110.60">
    <property type="entry name" value="YhbY-like"/>
    <property type="match status" value="2"/>
</dbReference>
<feature type="compositionally biased region" description="Acidic residues" evidence="8">
    <location>
        <begin position="509"/>
        <end position="522"/>
    </location>
</feature>
<organism evidence="10 11">
    <name type="scientific">Handroanthus impetiginosus</name>
    <dbReference type="NCBI Taxonomy" id="429701"/>
    <lineage>
        <taxon>Eukaryota</taxon>
        <taxon>Viridiplantae</taxon>
        <taxon>Streptophyta</taxon>
        <taxon>Embryophyta</taxon>
        <taxon>Tracheophyta</taxon>
        <taxon>Spermatophyta</taxon>
        <taxon>Magnoliopsida</taxon>
        <taxon>eudicotyledons</taxon>
        <taxon>Gunneridae</taxon>
        <taxon>Pentapetalae</taxon>
        <taxon>asterids</taxon>
        <taxon>lamiids</taxon>
        <taxon>Lamiales</taxon>
        <taxon>Bignoniaceae</taxon>
        <taxon>Crescentiina</taxon>
        <taxon>Tabebuia alliance</taxon>
        <taxon>Handroanthus</taxon>
    </lineage>
</organism>
<evidence type="ECO:0000256" key="1">
    <source>
        <dbReference type="ARBA" id="ARBA00022664"/>
    </source>
</evidence>
<dbReference type="PANTHER" id="PTHR46247:SF3">
    <property type="entry name" value="CRS2-ASSOCIATED FACTOR 2, CHLOROPLASTIC"/>
    <property type="match status" value="1"/>
</dbReference>
<feature type="domain" description="CRM" evidence="9">
    <location>
        <begin position="200"/>
        <end position="296"/>
    </location>
</feature>
<dbReference type="InterPro" id="IPR044599">
    <property type="entry name" value="CAF1P_plant"/>
</dbReference>
<dbReference type="PROSITE" id="PS51295">
    <property type="entry name" value="CRM"/>
    <property type="match status" value="2"/>
</dbReference>
<feature type="region of interest" description="Disordered" evidence="8">
    <location>
        <begin position="1"/>
        <end position="88"/>
    </location>
</feature>
<dbReference type="Pfam" id="PF01985">
    <property type="entry name" value="CRS1_YhbY"/>
    <property type="match status" value="2"/>
</dbReference>
<comment type="caution">
    <text evidence="10">The sequence shown here is derived from an EMBL/GenBank/DDBJ whole genome shotgun (WGS) entry which is preliminary data.</text>
</comment>
<evidence type="ECO:0000256" key="7">
    <source>
        <dbReference type="PROSITE-ProRule" id="PRU00626"/>
    </source>
</evidence>
<evidence type="ECO:0000256" key="5">
    <source>
        <dbReference type="ARBA" id="ARBA00023187"/>
    </source>
</evidence>
<gene>
    <name evidence="10" type="ORF">CDL12_17651</name>
</gene>
<evidence type="ECO:0000313" key="10">
    <source>
        <dbReference type="EMBL" id="PIN09771.1"/>
    </source>
</evidence>
<dbReference type="SUPFAM" id="SSF75471">
    <property type="entry name" value="YhbY-like"/>
    <property type="match status" value="2"/>
</dbReference>
<proteinExistence type="predicted"/>
<dbReference type="FunFam" id="3.30.110.60:FF:000002">
    <property type="entry name" value="CRS2-associated factor 1, chloroplastic"/>
    <property type="match status" value="2"/>
</dbReference>
<keyword evidence="11" id="KW-1185">Reference proteome</keyword>
<evidence type="ECO:0000256" key="6">
    <source>
        <dbReference type="ARBA" id="ARBA00023274"/>
    </source>
</evidence>
<evidence type="ECO:0000256" key="3">
    <source>
        <dbReference type="ARBA" id="ARBA00022884"/>
    </source>
</evidence>
<evidence type="ECO:0000313" key="11">
    <source>
        <dbReference type="Proteomes" id="UP000231279"/>
    </source>
</evidence>
<feature type="domain" description="CRM" evidence="9">
    <location>
        <begin position="318"/>
        <end position="414"/>
    </location>
</feature>
<dbReference type="SMART" id="SM01103">
    <property type="entry name" value="CRS1_YhbY"/>
    <property type="match status" value="2"/>
</dbReference>
<evidence type="ECO:0000256" key="8">
    <source>
        <dbReference type="SAM" id="MobiDB-lite"/>
    </source>
</evidence>
<keyword evidence="6" id="KW-0687">Ribonucleoprotein</keyword>
<dbReference type="GO" id="GO:1990904">
    <property type="term" value="C:ribonucleoprotein complex"/>
    <property type="evidence" value="ECO:0007669"/>
    <property type="project" value="UniProtKB-KW"/>
</dbReference>
<accession>A0A2G9GWX1</accession>
<dbReference type="PANTHER" id="PTHR46247">
    <property type="entry name" value="CRS2-ASSOCIATED FACTOR 1, CHLOROPLASTIC"/>
    <property type="match status" value="1"/>
</dbReference>
<dbReference type="GO" id="GO:0000373">
    <property type="term" value="P:Group II intron splicing"/>
    <property type="evidence" value="ECO:0007669"/>
    <property type="project" value="InterPro"/>
</dbReference>
<evidence type="ECO:0000256" key="4">
    <source>
        <dbReference type="ARBA" id="ARBA00022946"/>
    </source>
</evidence>
<keyword evidence="4" id="KW-0809">Transit peptide</keyword>
<evidence type="ECO:0000256" key="2">
    <source>
        <dbReference type="ARBA" id="ARBA00022737"/>
    </source>
</evidence>
<dbReference type="STRING" id="429701.A0A2G9GWX1"/>
<sequence>MAILASLPGPNLFSSLPANPPPSNNPKPSPPPKPPIPIPKYPPPLKSQRRPKSPSSDSRNNPAFKTHHHNSKYYKPVKPGQKISLPGSENRTVVVGESGISYHLPGAPFEFMYSYSETPKAEPIAMREPAFLPFAPPTMPRPWTGKAPMKKSKRKIKLFEPLGGDGSDDNGNVGEKRYEMLRDYELGKFTMRPREEVLGEPLTRWEIKEMLKPYLSSNKQVNLGRDGLTHNMLELIHTHWRRQPVCKVRCLGVPTVDMDNICRCLEEKTGGKSIHRVGGVVYLFRGRNYDHSKRPKLPVMLWKPATPVYPKLIQDAPEGLTKEEADELRMRGKSLLPICKLAKNGVYISLVRDVRTAFEGSILVKIDCKGMHASDYKKIGAKLKELVPCVLLSFDDEQILMWRGRHWKSMYEDETPRRNVLSVDSSSITNISGAKSARSSPKMMSLWQRAIESGKASVLDEINLSPDELLSKVEEFETKSQAIEHSYPAIIYTNTEGSSTAKAEKKDDDLEDESYSEEDECDDKFYINDSFEEVESSAPPGSLPIDLLTKQLSDDEDIE</sequence>
<protein>
    <recommendedName>
        <fullName evidence="9">CRM domain-containing protein</fullName>
    </recommendedName>
</protein>
<dbReference type="InterPro" id="IPR035920">
    <property type="entry name" value="YhbY-like_sf"/>
</dbReference>
<feature type="region of interest" description="Disordered" evidence="8">
    <location>
        <begin position="497"/>
        <end position="559"/>
    </location>
</feature>
<reference evidence="11" key="1">
    <citation type="journal article" date="2018" name="Gigascience">
        <title>Genome assembly of the Pink Ipe (Handroanthus impetiginosus, Bignoniaceae), a highly valued, ecologically keystone Neotropical timber forest tree.</title>
        <authorList>
            <person name="Silva-Junior O.B."/>
            <person name="Grattapaglia D."/>
            <person name="Novaes E."/>
            <person name="Collevatti R.G."/>
        </authorList>
    </citation>
    <scope>NUCLEOTIDE SEQUENCE [LARGE SCALE GENOMIC DNA]</scope>
    <source>
        <strain evidence="11">cv. UFG-1</strain>
    </source>
</reference>
<dbReference type="GO" id="GO:0003723">
    <property type="term" value="F:RNA binding"/>
    <property type="evidence" value="ECO:0007669"/>
    <property type="project" value="UniProtKB-UniRule"/>
</dbReference>
<dbReference type="OrthoDB" id="2021019at2759"/>
<name>A0A2G9GWX1_9LAMI</name>
<evidence type="ECO:0000259" key="9">
    <source>
        <dbReference type="PROSITE" id="PS51295"/>
    </source>
</evidence>
<keyword evidence="3 7" id="KW-0694">RNA-binding</keyword>
<feature type="compositionally biased region" description="Polar residues" evidence="8">
    <location>
        <begin position="53"/>
        <end position="63"/>
    </location>
</feature>
<keyword evidence="2" id="KW-0677">Repeat</keyword>
<feature type="compositionally biased region" description="Pro residues" evidence="8">
    <location>
        <begin position="18"/>
        <end position="45"/>
    </location>
</feature>
<dbReference type="AlphaFoldDB" id="A0A2G9GWX1"/>
<dbReference type="Proteomes" id="UP000231279">
    <property type="component" value="Unassembled WGS sequence"/>
</dbReference>
<keyword evidence="5" id="KW-0508">mRNA splicing</keyword>